<keyword evidence="3" id="KW-1185">Reference proteome</keyword>
<accession>A0AAW8H6W2</accession>
<dbReference type="InterPro" id="IPR045566">
    <property type="entry name" value="SegE-like_GIY-YIG"/>
</dbReference>
<name>A0AAW8H6W2_9ENTR</name>
<dbReference type="AlphaFoldDB" id="A0AAW8H6W2"/>
<protein>
    <recommendedName>
        <fullName evidence="1">Putative endonuclease SegE-like GIY-YIG domain-containing protein</fullName>
    </recommendedName>
</protein>
<evidence type="ECO:0000313" key="2">
    <source>
        <dbReference type="EMBL" id="MDQ2256576.1"/>
    </source>
</evidence>
<dbReference type="EMBL" id="JAVDKS010000004">
    <property type="protein sequence ID" value="MDQ2256576.1"/>
    <property type="molecule type" value="Genomic_DNA"/>
</dbReference>
<gene>
    <name evidence="2" type="ORF">RBJ67_10525</name>
</gene>
<dbReference type="RefSeq" id="WP_050597009.1">
    <property type="nucleotide sequence ID" value="NZ_JAVDKR010000001.1"/>
</dbReference>
<evidence type="ECO:0000259" key="1">
    <source>
        <dbReference type="Pfam" id="PF19835"/>
    </source>
</evidence>
<evidence type="ECO:0000313" key="3">
    <source>
        <dbReference type="Proteomes" id="UP001225042"/>
    </source>
</evidence>
<sequence length="151" mass="17377">MAGRINKNWEMFDKDQWDISDVTDGNYTSFVYIIEFPETGEFYYGKKMIYQKVKSIDKLKVTSVESNWKNYTGSSKTVNAMIDAGMDYTKKILYCVKSDAEASIIETALISYFGLHPDNLNKAILCKARLPKNRRDLFNVLQDLVAMLGNR</sequence>
<comment type="caution">
    <text evidence="2">The sequence shown here is derived from an EMBL/GenBank/DDBJ whole genome shotgun (WGS) entry which is preliminary data.</text>
</comment>
<feature type="domain" description="Putative endonuclease SegE-like GIY-YIG" evidence="1">
    <location>
        <begin position="20"/>
        <end position="109"/>
    </location>
</feature>
<dbReference type="Pfam" id="PF19835">
    <property type="entry name" value="SegE_GIY-YIG"/>
    <property type="match status" value="1"/>
</dbReference>
<dbReference type="Proteomes" id="UP001225042">
    <property type="component" value="Unassembled WGS sequence"/>
</dbReference>
<reference evidence="2 3" key="1">
    <citation type="submission" date="2023-08" db="EMBL/GenBank/DDBJ databases">
        <authorList>
            <person name="Dale J."/>
        </authorList>
    </citation>
    <scope>NUCLEOTIDE SEQUENCE [LARGE SCALE GENOMIC DNA]</scope>
    <source>
        <strain evidence="2 3">2023EL-00788</strain>
    </source>
</reference>
<organism evidence="2 3">
    <name type="scientific">Enterobacter soli</name>
    <dbReference type="NCBI Taxonomy" id="885040"/>
    <lineage>
        <taxon>Bacteria</taxon>
        <taxon>Pseudomonadati</taxon>
        <taxon>Pseudomonadota</taxon>
        <taxon>Gammaproteobacteria</taxon>
        <taxon>Enterobacterales</taxon>
        <taxon>Enterobacteriaceae</taxon>
        <taxon>Enterobacter</taxon>
    </lineage>
</organism>
<proteinExistence type="predicted"/>